<dbReference type="GO" id="GO:0006508">
    <property type="term" value="P:proteolysis"/>
    <property type="evidence" value="ECO:0007669"/>
    <property type="project" value="InterPro"/>
</dbReference>
<evidence type="ECO:0000256" key="1">
    <source>
        <dbReference type="ARBA" id="ARBA00005705"/>
    </source>
</evidence>
<keyword evidence="5" id="KW-1185">Reference proteome</keyword>
<dbReference type="Pfam" id="PF03577">
    <property type="entry name" value="Peptidase_C69"/>
    <property type="match status" value="1"/>
</dbReference>
<proteinExistence type="inferred from homology"/>
<dbReference type="STRING" id="1202772.A0A1V9ZRH3"/>
<keyword evidence="2" id="KW-1133">Transmembrane helix</keyword>
<comment type="caution">
    <text evidence="4">The sequence shown here is derived from an EMBL/GenBank/DDBJ whole genome shotgun (WGS) entry which is preliminary data.</text>
</comment>
<dbReference type="PANTHER" id="PTHR12994:SF17">
    <property type="entry name" value="LD30995P"/>
    <property type="match status" value="1"/>
</dbReference>
<feature type="chain" id="PRO_5013094040" evidence="3">
    <location>
        <begin position="16"/>
        <end position="604"/>
    </location>
</feature>
<keyword evidence="3" id="KW-0732">Signal</keyword>
<protein>
    <submittedName>
        <fullName evidence="4">Peptidase</fullName>
    </submittedName>
</protein>
<feature type="transmembrane region" description="Helical" evidence="2">
    <location>
        <begin position="570"/>
        <end position="590"/>
    </location>
</feature>
<sequence>MRFLVVTLFLAAVAARRREPDRCTAIVVGAKASTTGSPLTTQTNDCSSCDFRAVKIPPQTYGANATRPIWPAVQYFPRYVGTARGAAEYGAALLPRGYYNWSETMPVGSIPQVASTFGYIEGVYGIANDHGVAIGESTCTAQLWAKPIYDGGKALLDIVELSRIALERSTTARDAIAIIGALAETYGYYGGFWTGTDEENQSEAGEALTITDHLEAWVFHILPDDTGASAVWVAQKVPSSHVAAVANAFVIHAVDLADTDNFLSSDNLLDVARRTGLWDDRTPFDFTRVFAKPPSNPWYSTRRQWRVLTLANPELPLPPTTDAYGSNYPMSAPTGALLSPHDLMRIQRDHYEGTRWDLTQGAAAGPYGNPDRYETGTWGGHEFERAISIFRASYSYVAAVAATPAASVLWFGPYAPHATLYTPLYPAASTVPAAVSSGSLLAYNASSFFWAAAVVGNTAAHFYKFAHPVVASAQTACEAAFANGVATAQAHVRSLASVEAIAAFLAAETTANVATAHTTATSLFGALMTRFHDGYVVSNFSDRVPVVEPMGYPDWWLRSAGYYPEHQSQYLVVVVWVAIVLSAALGFLLGQRSVQRRRSYAHIK</sequence>
<gene>
    <name evidence="4" type="ORF">ACHHYP_03406</name>
</gene>
<organism evidence="4 5">
    <name type="scientific">Achlya hypogyna</name>
    <name type="common">Oomycete</name>
    <name type="synonym">Protoachlya hypogyna</name>
    <dbReference type="NCBI Taxonomy" id="1202772"/>
    <lineage>
        <taxon>Eukaryota</taxon>
        <taxon>Sar</taxon>
        <taxon>Stramenopiles</taxon>
        <taxon>Oomycota</taxon>
        <taxon>Saprolegniomycetes</taxon>
        <taxon>Saprolegniales</taxon>
        <taxon>Achlyaceae</taxon>
        <taxon>Achlya</taxon>
    </lineage>
</organism>
<keyword evidence="2" id="KW-0812">Transmembrane</keyword>
<dbReference type="AlphaFoldDB" id="A0A1V9ZRH3"/>
<reference evidence="4 5" key="1">
    <citation type="journal article" date="2014" name="Genome Biol. Evol.">
        <title>The secreted proteins of Achlya hypogyna and Thraustotheca clavata identify the ancestral oomycete secretome and reveal gene acquisitions by horizontal gene transfer.</title>
        <authorList>
            <person name="Misner I."/>
            <person name="Blouin N."/>
            <person name="Leonard G."/>
            <person name="Richards T.A."/>
            <person name="Lane C.E."/>
        </authorList>
    </citation>
    <scope>NUCLEOTIDE SEQUENCE [LARGE SCALE GENOMIC DNA]</scope>
    <source>
        <strain evidence="4 5">ATCC 48635</strain>
    </source>
</reference>
<evidence type="ECO:0000313" key="4">
    <source>
        <dbReference type="EMBL" id="OQS00561.1"/>
    </source>
</evidence>
<keyword evidence="2" id="KW-0472">Membrane</keyword>
<dbReference type="GO" id="GO:0016805">
    <property type="term" value="F:dipeptidase activity"/>
    <property type="evidence" value="ECO:0007669"/>
    <property type="project" value="InterPro"/>
</dbReference>
<name>A0A1V9ZRH3_ACHHY</name>
<dbReference type="EMBL" id="JNBR01000029">
    <property type="protein sequence ID" value="OQS00561.1"/>
    <property type="molecule type" value="Genomic_DNA"/>
</dbReference>
<dbReference type="GO" id="GO:0070004">
    <property type="term" value="F:cysteine-type exopeptidase activity"/>
    <property type="evidence" value="ECO:0007669"/>
    <property type="project" value="InterPro"/>
</dbReference>
<accession>A0A1V9ZRH3</accession>
<dbReference type="PANTHER" id="PTHR12994">
    <property type="entry name" value="SECERNIN"/>
    <property type="match status" value="1"/>
</dbReference>
<evidence type="ECO:0000256" key="2">
    <source>
        <dbReference type="SAM" id="Phobius"/>
    </source>
</evidence>
<dbReference type="Proteomes" id="UP000243579">
    <property type="component" value="Unassembled WGS sequence"/>
</dbReference>
<comment type="similarity">
    <text evidence="1">Belongs to the peptidase C69 family. Secernin subfamily.</text>
</comment>
<feature type="signal peptide" evidence="3">
    <location>
        <begin position="1"/>
        <end position="15"/>
    </location>
</feature>
<evidence type="ECO:0000313" key="5">
    <source>
        <dbReference type="Proteomes" id="UP000243579"/>
    </source>
</evidence>
<dbReference type="InterPro" id="IPR005322">
    <property type="entry name" value="Peptidase_C69"/>
</dbReference>
<evidence type="ECO:0000256" key="3">
    <source>
        <dbReference type="SAM" id="SignalP"/>
    </source>
</evidence>
<dbReference type="OrthoDB" id="5175656at2759"/>